<sequence length="102" mass="11842">MDKISSYFSYRNHFLFEPKKQITNYQAPVLTRKAISAICSNLYVFPLDAKMQSFKNAVDFQSIIISCRNKTIQFSLNFKASSYIHTPKVADLHIPTLLPYWS</sequence>
<protein>
    <submittedName>
        <fullName evidence="1">Uncharacterized protein</fullName>
    </submittedName>
</protein>
<comment type="caution">
    <text evidence="1">The sequence shown here is derived from an EMBL/GenBank/DDBJ whole genome shotgun (WGS) entry which is preliminary data.</text>
</comment>
<dbReference type="AlphaFoldDB" id="A0AAV0GHI4"/>
<gene>
    <name evidence="1" type="ORF">CEPIT_LOCUS43703</name>
</gene>
<evidence type="ECO:0000313" key="1">
    <source>
        <dbReference type="EMBL" id="CAH9147384.1"/>
    </source>
</evidence>
<evidence type="ECO:0000313" key="2">
    <source>
        <dbReference type="Proteomes" id="UP001152523"/>
    </source>
</evidence>
<name>A0AAV0GHI4_9ASTE</name>
<reference evidence="1" key="1">
    <citation type="submission" date="2022-07" db="EMBL/GenBank/DDBJ databases">
        <authorList>
            <person name="Macas J."/>
            <person name="Novak P."/>
            <person name="Neumann P."/>
        </authorList>
    </citation>
    <scope>NUCLEOTIDE SEQUENCE</scope>
</reference>
<proteinExistence type="predicted"/>
<accession>A0AAV0GHI4</accession>
<dbReference type="Proteomes" id="UP001152523">
    <property type="component" value="Unassembled WGS sequence"/>
</dbReference>
<keyword evidence="2" id="KW-1185">Reference proteome</keyword>
<organism evidence="1 2">
    <name type="scientific">Cuscuta epithymum</name>
    <dbReference type="NCBI Taxonomy" id="186058"/>
    <lineage>
        <taxon>Eukaryota</taxon>
        <taxon>Viridiplantae</taxon>
        <taxon>Streptophyta</taxon>
        <taxon>Embryophyta</taxon>
        <taxon>Tracheophyta</taxon>
        <taxon>Spermatophyta</taxon>
        <taxon>Magnoliopsida</taxon>
        <taxon>eudicotyledons</taxon>
        <taxon>Gunneridae</taxon>
        <taxon>Pentapetalae</taxon>
        <taxon>asterids</taxon>
        <taxon>lamiids</taxon>
        <taxon>Solanales</taxon>
        <taxon>Convolvulaceae</taxon>
        <taxon>Cuscuteae</taxon>
        <taxon>Cuscuta</taxon>
        <taxon>Cuscuta subgen. Cuscuta</taxon>
    </lineage>
</organism>
<dbReference type="EMBL" id="CAMAPF010001130">
    <property type="protein sequence ID" value="CAH9147384.1"/>
    <property type="molecule type" value="Genomic_DNA"/>
</dbReference>